<dbReference type="CDD" id="cd01519">
    <property type="entry name" value="RHOD_HSP67B2"/>
    <property type="match status" value="1"/>
</dbReference>
<feature type="region of interest" description="Disordered" evidence="1">
    <location>
        <begin position="35"/>
        <end position="55"/>
    </location>
</feature>
<protein>
    <recommendedName>
        <fullName evidence="2">Rhodanese domain-containing protein</fullName>
    </recommendedName>
</protein>
<dbReference type="Gene3D" id="3.40.250.10">
    <property type="entry name" value="Rhodanese-like domain"/>
    <property type="match status" value="1"/>
</dbReference>
<dbReference type="Proteomes" id="UP001197093">
    <property type="component" value="Unassembled WGS sequence"/>
</dbReference>
<dbReference type="GO" id="GO:0004792">
    <property type="term" value="F:thiosulfate-cyanide sulfurtransferase activity"/>
    <property type="evidence" value="ECO:0007669"/>
    <property type="project" value="TreeGrafter"/>
</dbReference>
<dbReference type="SUPFAM" id="SSF52821">
    <property type="entry name" value="Rhodanese/Cell cycle control phosphatase"/>
    <property type="match status" value="1"/>
</dbReference>
<dbReference type="Pfam" id="PF00581">
    <property type="entry name" value="Rhodanese"/>
    <property type="match status" value="1"/>
</dbReference>
<keyword evidence="4" id="KW-1185">Reference proteome</keyword>
<dbReference type="SMART" id="SM00450">
    <property type="entry name" value="RHOD"/>
    <property type="match status" value="1"/>
</dbReference>
<feature type="domain" description="Rhodanese" evidence="2">
    <location>
        <begin position="105"/>
        <end position="207"/>
    </location>
</feature>
<organism evidence="3 4">
    <name type="scientific">Staphylotrichum longicolle</name>
    <dbReference type="NCBI Taxonomy" id="669026"/>
    <lineage>
        <taxon>Eukaryota</taxon>
        <taxon>Fungi</taxon>
        <taxon>Dikarya</taxon>
        <taxon>Ascomycota</taxon>
        <taxon>Pezizomycotina</taxon>
        <taxon>Sordariomycetes</taxon>
        <taxon>Sordariomycetidae</taxon>
        <taxon>Sordariales</taxon>
        <taxon>Chaetomiaceae</taxon>
        <taxon>Staphylotrichum</taxon>
    </lineage>
</organism>
<evidence type="ECO:0000256" key="1">
    <source>
        <dbReference type="SAM" id="MobiDB-lite"/>
    </source>
</evidence>
<dbReference type="PROSITE" id="PS50206">
    <property type="entry name" value="RHODANESE_3"/>
    <property type="match status" value="1"/>
</dbReference>
<dbReference type="GO" id="GO:0005739">
    <property type="term" value="C:mitochondrion"/>
    <property type="evidence" value="ECO:0007669"/>
    <property type="project" value="TreeGrafter"/>
</dbReference>
<evidence type="ECO:0000313" key="4">
    <source>
        <dbReference type="Proteomes" id="UP001197093"/>
    </source>
</evidence>
<dbReference type="AlphaFoldDB" id="A0AAD4HYJ5"/>
<dbReference type="EMBL" id="JAHCVI010000003">
    <property type="protein sequence ID" value="KAG7288016.1"/>
    <property type="molecule type" value="Genomic_DNA"/>
</dbReference>
<proteinExistence type="predicted"/>
<reference evidence="3" key="1">
    <citation type="submission" date="2023-02" db="EMBL/GenBank/DDBJ databases">
        <authorList>
            <person name="Palmer J.M."/>
        </authorList>
    </citation>
    <scope>NUCLEOTIDE SEQUENCE</scope>
    <source>
        <strain evidence="3">FW57</strain>
    </source>
</reference>
<comment type="caution">
    <text evidence="3">The sequence shown here is derived from an EMBL/GenBank/DDBJ whole genome shotgun (WGS) entry which is preliminary data.</text>
</comment>
<evidence type="ECO:0000259" key="2">
    <source>
        <dbReference type="PROSITE" id="PS50206"/>
    </source>
</evidence>
<dbReference type="InterPro" id="IPR001763">
    <property type="entry name" value="Rhodanese-like_dom"/>
</dbReference>
<evidence type="ECO:0000313" key="3">
    <source>
        <dbReference type="EMBL" id="KAG7288016.1"/>
    </source>
</evidence>
<sequence length="207" mass="22389">MASRRATVTLARASAPLTKAAVATPARLQAAVHLSSRQHHTQPTGQHLRPSASALCAGRASSPIVGTSSRRLTPAAAARAYSTDAEGKPHKIWDFEALQKLTTAPHPDITIVDVREPQELQDEGRIPGAINIPVKSAPDSYHITDEEFEDRFGYPRPPHNAEVVFYCRAGVRSRAAAELAKEAGWTKVGEYPGSWLDWAGKGGKIQR</sequence>
<dbReference type="PANTHER" id="PTHR44086">
    <property type="entry name" value="THIOSULFATE SULFURTRANSFERASE RDL2, MITOCHONDRIAL-RELATED"/>
    <property type="match status" value="1"/>
</dbReference>
<dbReference type="PANTHER" id="PTHR44086:SF10">
    <property type="entry name" value="THIOSULFATE SULFURTRANSFERASE_RHODANESE-LIKE DOMAIN-CONTAINING PROTEIN 3"/>
    <property type="match status" value="1"/>
</dbReference>
<dbReference type="InterPro" id="IPR036873">
    <property type="entry name" value="Rhodanese-like_dom_sf"/>
</dbReference>
<name>A0AAD4HYJ5_9PEZI</name>
<accession>A0AAD4HYJ5</accession>
<gene>
    <name evidence="3" type="ORF">NEMBOFW57_007536</name>
</gene>